<name>A0A1V9XHI5_9ACAR</name>
<feature type="transmembrane region" description="Helical" evidence="2">
    <location>
        <begin position="436"/>
        <end position="459"/>
    </location>
</feature>
<evidence type="ECO:0000313" key="5">
    <source>
        <dbReference type="Proteomes" id="UP000192247"/>
    </source>
</evidence>
<dbReference type="PANTHER" id="PTHR18945">
    <property type="entry name" value="NEUROTRANSMITTER GATED ION CHANNEL"/>
    <property type="match status" value="1"/>
</dbReference>
<gene>
    <name evidence="4" type="ORF">BIW11_10024</name>
</gene>
<dbReference type="AlphaFoldDB" id="A0A1V9XHI5"/>
<dbReference type="InterPro" id="IPR006201">
    <property type="entry name" value="Neur_channel"/>
</dbReference>
<evidence type="ECO:0000313" key="4">
    <source>
        <dbReference type="EMBL" id="OQR72994.1"/>
    </source>
</evidence>
<dbReference type="GO" id="GO:0005230">
    <property type="term" value="F:extracellular ligand-gated monoatomic ion channel activity"/>
    <property type="evidence" value="ECO:0007669"/>
    <property type="project" value="InterPro"/>
</dbReference>
<dbReference type="Gene3D" id="2.70.170.10">
    <property type="entry name" value="Neurotransmitter-gated ion-channel ligand-binding domain"/>
    <property type="match status" value="1"/>
</dbReference>
<dbReference type="Pfam" id="PF02931">
    <property type="entry name" value="Neur_chan_LBD"/>
    <property type="match status" value="1"/>
</dbReference>
<dbReference type="InParanoid" id="A0A1V9XHI5"/>
<feature type="domain" description="Neurotransmitter-gated ion-channel ligand-binding" evidence="3">
    <location>
        <begin position="57"/>
        <end position="255"/>
    </location>
</feature>
<dbReference type="GO" id="GO:0004888">
    <property type="term" value="F:transmembrane signaling receptor activity"/>
    <property type="evidence" value="ECO:0007669"/>
    <property type="project" value="InterPro"/>
</dbReference>
<evidence type="ECO:0000256" key="2">
    <source>
        <dbReference type="SAM" id="Phobius"/>
    </source>
</evidence>
<protein>
    <submittedName>
        <fullName evidence="4">Neuronal acetylcholine receptor subunit alpha-10-like</fullName>
    </submittedName>
</protein>
<keyword evidence="2" id="KW-0812">Transmembrane</keyword>
<feature type="transmembrane region" description="Helical" evidence="2">
    <location>
        <begin position="287"/>
        <end position="305"/>
    </location>
</feature>
<evidence type="ECO:0000259" key="3">
    <source>
        <dbReference type="Pfam" id="PF02931"/>
    </source>
</evidence>
<comment type="caution">
    <text evidence="4">The sequence shown here is derived from an EMBL/GenBank/DDBJ whole genome shotgun (WGS) entry which is preliminary data.</text>
</comment>
<keyword evidence="2" id="KW-1133">Transmembrane helix</keyword>
<dbReference type="CDD" id="cd18989">
    <property type="entry name" value="LGIC_ECD_cation"/>
    <property type="match status" value="1"/>
</dbReference>
<dbReference type="STRING" id="418985.A0A1V9XHI5"/>
<dbReference type="SUPFAM" id="SSF63712">
    <property type="entry name" value="Nicotinic receptor ligand binding domain-like"/>
    <property type="match status" value="1"/>
</dbReference>
<keyword evidence="2" id="KW-0472">Membrane</keyword>
<feature type="transmembrane region" description="Helical" evidence="2">
    <location>
        <begin position="325"/>
        <end position="342"/>
    </location>
</feature>
<sequence length="465" mass="53254">MWVRRGVIQGSSRSSEFVSELTLLAVLCIFRPARPDDSGESASDIARLRKDILPSNYQAMKMVRPVVFENSSMTLTVSVKISDLVSFELDKNEAVTQLSMCLNWVAETLTWDPADYNGLRGMTVSAYEIWLPDIEIYNHIDFSQKNFDRYSRRAYVSANGTVEWCPEIKSTVSCDTDMSHFPHDSHGCVLLIGSATYNFEQLRLKPELIRDHDLSGKLVRSSNWEMRDVKFELVKGDQNDYYDYALHLTLHVSRRFSLHLYSFTLPLFVCAILTLIFCWLPLAAERRFHLAILSVVLNMYLMVRYSDTLRHSTRTPWGLRFASDLMLFTCLMIVVQILCLALEDAMVPFAAHPIVDRFLATTFVSTYVLNDRLVLINEEEFQSDGEENTVAGGGEPNDPFSMTEPGRSDGSAQTQPEAIMEETTKMTSANQKWREFLIAIMRISVTVFLFGYAFTYYILNRLFVF</sequence>
<organism evidence="4 5">
    <name type="scientific">Tropilaelaps mercedesae</name>
    <dbReference type="NCBI Taxonomy" id="418985"/>
    <lineage>
        <taxon>Eukaryota</taxon>
        <taxon>Metazoa</taxon>
        <taxon>Ecdysozoa</taxon>
        <taxon>Arthropoda</taxon>
        <taxon>Chelicerata</taxon>
        <taxon>Arachnida</taxon>
        <taxon>Acari</taxon>
        <taxon>Parasitiformes</taxon>
        <taxon>Mesostigmata</taxon>
        <taxon>Gamasina</taxon>
        <taxon>Dermanyssoidea</taxon>
        <taxon>Laelapidae</taxon>
        <taxon>Tropilaelaps</taxon>
    </lineage>
</organism>
<feature type="transmembrane region" description="Helical" evidence="2">
    <location>
        <begin position="258"/>
        <end position="280"/>
    </location>
</feature>
<dbReference type="InterPro" id="IPR036734">
    <property type="entry name" value="Neur_chan_lig-bd_sf"/>
</dbReference>
<dbReference type="Proteomes" id="UP000192247">
    <property type="component" value="Unassembled WGS sequence"/>
</dbReference>
<proteinExistence type="predicted"/>
<dbReference type="EMBL" id="MNPL01010693">
    <property type="protein sequence ID" value="OQR72994.1"/>
    <property type="molecule type" value="Genomic_DNA"/>
</dbReference>
<feature type="region of interest" description="Disordered" evidence="1">
    <location>
        <begin position="384"/>
        <end position="415"/>
    </location>
</feature>
<evidence type="ECO:0000256" key="1">
    <source>
        <dbReference type="SAM" id="MobiDB-lite"/>
    </source>
</evidence>
<keyword evidence="4" id="KW-0675">Receptor</keyword>
<dbReference type="OrthoDB" id="6494256at2759"/>
<dbReference type="InterPro" id="IPR006202">
    <property type="entry name" value="Neur_chan_lig-bd"/>
</dbReference>
<accession>A0A1V9XHI5</accession>
<keyword evidence="5" id="KW-1185">Reference proteome</keyword>
<reference evidence="4 5" key="1">
    <citation type="journal article" date="2017" name="Gigascience">
        <title>Draft genome of the honey bee ectoparasitic mite, Tropilaelaps mercedesae, is shaped by the parasitic life history.</title>
        <authorList>
            <person name="Dong X."/>
            <person name="Armstrong S.D."/>
            <person name="Xia D."/>
            <person name="Makepeace B.L."/>
            <person name="Darby A.C."/>
            <person name="Kadowaki T."/>
        </authorList>
    </citation>
    <scope>NUCLEOTIDE SEQUENCE [LARGE SCALE GENOMIC DNA]</scope>
    <source>
        <strain evidence="4">Wuxi-XJTLU</strain>
    </source>
</reference>
<dbReference type="GO" id="GO:0016020">
    <property type="term" value="C:membrane"/>
    <property type="evidence" value="ECO:0007669"/>
    <property type="project" value="InterPro"/>
</dbReference>